<accession>C6X6N3</accession>
<reference evidence="2 3" key="2">
    <citation type="journal article" date="2011" name="J. Bacteriol.">
        <title>Genomes of three methylotrophs from a single niche uncover genetic and metabolic divergence of Methylophilaceae.</title>
        <authorList>
            <person name="Lapidus A."/>
            <person name="Clum A."/>
            <person name="Labutti K."/>
            <person name="Kaluzhnaya M.G."/>
            <person name="Lim S."/>
            <person name="Beck D.A."/>
            <person name="Glavina Del Rio T."/>
            <person name="Nolan M."/>
            <person name="Mavromatis K."/>
            <person name="Huntemann M."/>
            <person name="Lucas S."/>
            <person name="Lidstrom M.E."/>
            <person name="Ivanova N."/>
            <person name="Chistoserdova L."/>
        </authorList>
    </citation>
    <scope>NUCLEOTIDE SEQUENCE [LARGE SCALE GENOMIC DNA]</scope>
    <source>
        <strain evidence="2 3">SIP3-4</strain>
    </source>
</reference>
<dbReference type="Proteomes" id="UP000002743">
    <property type="component" value="Chromosome"/>
</dbReference>
<dbReference type="Pfam" id="PF16137">
    <property type="entry name" value="DUF4845"/>
    <property type="match status" value="1"/>
</dbReference>
<organism evidence="2 3">
    <name type="scientific">Methylovorus glucosotrophus (strain SIP3-4)</name>
    <dbReference type="NCBI Taxonomy" id="582744"/>
    <lineage>
        <taxon>Bacteria</taxon>
        <taxon>Pseudomonadati</taxon>
        <taxon>Pseudomonadota</taxon>
        <taxon>Betaproteobacteria</taxon>
        <taxon>Nitrosomonadales</taxon>
        <taxon>Methylophilaceae</taxon>
        <taxon>Methylovorus</taxon>
    </lineage>
</organism>
<dbReference type="eggNOG" id="COG4969">
    <property type="taxonomic scope" value="Bacteria"/>
</dbReference>
<dbReference type="HOGENOM" id="CLU_149778_0_1_4"/>
<keyword evidence="1 2" id="KW-0812">Transmembrane</keyword>
<keyword evidence="3" id="KW-1185">Reference proteome</keyword>
<dbReference type="RefSeq" id="WP_013442559.1">
    <property type="nucleotide sequence ID" value="NC_012969.1"/>
</dbReference>
<gene>
    <name evidence="2" type="ordered locus">Msip34_1781</name>
</gene>
<dbReference type="AlphaFoldDB" id="C6X6N3"/>
<dbReference type="STRING" id="582744.Msip34_1781"/>
<proteinExistence type="predicted"/>
<keyword evidence="1" id="KW-1133">Transmembrane helix</keyword>
<sequence length="123" mass="13347" precursor="true">MNRQRGITFIGLVLLIAAGLFVVMVGMKLTPAYVEYFTIKKTLKKISQEPGFESMSRKEIMDVYTKAAMIDEIGDVNAKDLVVGKNAAGQNTVSIDYQKVIPIIANVSVLIDFTASTDASASP</sequence>
<evidence type="ECO:0000313" key="2">
    <source>
        <dbReference type="EMBL" id="ACT51026.1"/>
    </source>
</evidence>
<dbReference type="EMBL" id="CP001674">
    <property type="protein sequence ID" value="ACT51026.1"/>
    <property type="molecule type" value="Genomic_DNA"/>
</dbReference>
<reference evidence="3" key="1">
    <citation type="submission" date="2009-07" db="EMBL/GenBank/DDBJ databases">
        <title>Complete sequence of chromosome of Methylovorus sp. SIP3-4.</title>
        <authorList>
            <person name="Lucas S."/>
            <person name="Copeland A."/>
            <person name="Lapidus A."/>
            <person name="Glavina del Rio T."/>
            <person name="Tice H."/>
            <person name="Bruce D."/>
            <person name="Goodwin L."/>
            <person name="Pitluck S."/>
            <person name="Clum A."/>
            <person name="Larimer F."/>
            <person name="Land M."/>
            <person name="Hauser L."/>
            <person name="Kyrpides N."/>
            <person name="Mikhailova N."/>
            <person name="Kayluzhnaya M."/>
            <person name="Chistoserdova L."/>
        </authorList>
    </citation>
    <scope>NUCLEOTIDE SEQUENCE [LARGE SCALE GENOMIC DNA]</scope>
    <source>
        <strain evidence="3">SIP3-4</strain>
    </source>
</reference>
<evidence type="ECO:0000256" key="1">
    <source>
        <dbReference type="SAM" id="Phobius"/>
    </source>
</evidence>
<dbReference type="InterPro" id="IPR032314">
    <property type="entry name" value="DUF4845"/>
</dbReference>
<dbReference type="KEGG" id="mei:Msip34_1781"/>
<feature type="transmembrane region" description="Helical" evidence="1">
    <location>
        <begin position="7"/>
        <end position="27"/>
    </location>
</feature>
<name>C6X6N3_METGS</name>
<protein>
    <submittedName>
        <fullName evidence="2">Putative transmembrane protein</fullName>
    </submittedName>
</protein>
<evidence type="ECO:0000313" key="3">
    <source>
        <dbReference type="Proteomes" id="UP000002743"/>
    </source>
</evidence>
<keyword evidence="1" id="KW-0472">Membrane</keyword>
<dbReference type="OrthoDB" id="9133279at2"/>